<dbReference type="EMBL" id="HBEF01020116">
    <property type="protein sequence ID" value="CAD8340279.1"/>
    <property type="molecule type" value="Transcribed_RNA"/>
</dbReference>
<organism evidence="2">
    <name type="scientific">Craspedostauros australis</name>
    <dbReference type="NCBI Taxonomy" id="1486917"/>
    <lineage>
        <taxon>Eukaryota</taxon>
        <taxon>Sar</taxon>
        <taxon>Stramenopiles</taxon>
        <taxon>Ochrophyta</taxon>
        <taxon>Bacillariophyta</taxon>
        <taxon>Bacillariophyceae</taxon>
        <taxon>Bacillariophycidae</taxon>
        <taxon>Naviculales</taxon>
        <taxon>Naviculaceae</taxon>
        <taxon>Craspedostauros</taxon>
    </lineage>
</organism>
<name>A0A7R9WYW5_9STRA</name>
<evidence type="ECO:0000256" key="1">
    <source>
        <dbReference type="SAM" id="MobiDB-lite"/>
    </source>
</evidence>
<evidence type="ECO:0000313" key="2">
    <source>
        <dbReference type="EMBL" id="CAD8340279.1"/>
    </source>
</evidence>
<feature type="compositionally biased region" description="Polar residues" evidence="1">
    <location>
        <begin position="70"/>
        <end position="79"/>
    </location>
</feature>
<dbReference type="AlphaFoldDB" id="A0A7R9WYW5"/>
<proteinExistence type="predicted"/>
<accession>A0A7R9WYW5</accession>
<feature type="region of interest" description="Disordered" evidence="1">
    <location>
        <begin position="45"/>
        <end position="82"/>
    </location>
</feature>
<reference evidence="2" key="1">
    <citation type="submission" date="2021-01" db="EMBL/GenBank/DDBJ databases">
        <authorList>
            <person name="Corre E."/>
            <person name="Pelletier E."/>
            <person name="Niang G."/>
            <person name="Scheremetjew M."/>
            <person name="Finn R."/>
            <person name="Kale V."/>
            <person name="Holt S."/>
            <person name="Cochrane G."/>
            <person name="Meng A."/>
            <person name="Brown T."/>
            <person name="Cohen L."/>
        </authorList>
    </citation>
    <scope>NUCLEOTIDE SEQUENCE</scope>
    <source>
        <strain evidence="2">CCMP3328</strain>
    </source>
</reference>
<sequence>MVPMKPEELVDLMVDSSRVKEYNKMSLGRQDIFVLNDDLNLNESSSIDDDSNSCGAAASHMDSRDDKETCTSPVSSTVLSDRKQSPFGRSITKVVRAVAKPPIIRRTLAFVSLLHATELEDKSGYLIVTRAVYNTPADRMVDSGRDENGKAMSTYGVITNEILLGVNLIKRVQDHPDRCIMINVNHVKSPVVPVMIAKRLGVSGAVAFINDIRALCN</sequence>
<protein>
    <recommendedName>
        <fullName evidence="3">START domain-containing protein</fullName>
    </recommendedName>
</protein>
<gene>
    <name evidence="2" type="ORF">CAUS1442_LOCUS12412</name>
</gene>
<evidence type="ECO:0008006" key="3">
    <source>
        <dbReference type="Google" id="ProtNLM"/>
    </source>
</evidence>